<sequence>MIGVRKKRNAAGMHGVFYNFLSAPGISLNLMIEEASFTLRKGALLAHLAARVTLAGAYRSASASLWASALGKGNWGWDVINGTCAGRPFKFGMMGRNECGDLTVLIHGNTVYNSVAGAKHRFDARDLPHGIVGQSFASNARREGRRDWYPLSGRFTTSAQAEGAIEGEAAMYQIASAYETHFAFSRFDAPITQPAARHSSRPDAITTAAALSDSSEDDESAR</sequence>
<reference evidence="3" key="1">
    <citation type="journal article" date="2013" name="Nature">
        <title>Pan genome of the phytoplankton Emiliania underpins its global distribution.</title>
        <authorList>
            <person name="Read B.A."/>
            <person name="Kegel J."/>
            <person name="Klute M.J."/>
            <person name="Kuo A."/>
            <person name="Lefebvre S.C."/>
            <person name="Maumus F."/>
            <person name="Mayer C."/>
            <person name="Miller J."/>
            <person name="Monier A."/>
            <person name="Salamov A."/>
            <person name="Young J."/>
            <person name="Aguilar M."/>
            <person name="Claverie J.M."/>
            <person name="Frickenhaus S."/>
            <person name="Gonzalez K."/>
            <person name="Herman E.K."/>
            <person name="Lin Y.C."/>
            <person name="Napier J."/>
            <person name="Ogata H."/>
            <person name="Sarno A.F."/>
            <person name="Shmutz J."/>
            <person name="Schroeder D."/>
            <person name="de Vargas C."/>
            <person name="Verret F."/>
            <person name="von Dassow P."/>
            <person name="Valentin K."/>
            <person name="Van de Peer Y."/>
            <person name="Wheeler G."/>
            <person name="Dacks J.B."/>
            <person name="Delwiche C.F."/>
            <person name="Dyhrman S.T."/>
            <person name="Glockner G."/>
            <person name="John U."/>
            <person name="Richards T."/>
            <person name="Worden A.Z."/>
            <person name="Zhang X."/>
            <person name="Grigoriev I.V."/>
            <person name="Allen A.E."/>
            <person name="Bidle K."/>
            <person name="Borodovsky M."/>
            <person name="Bowler C."/>
            <person name="Brownlee C."/>
            <person name="Cock J.M."/>
            <person name="Elias M."/>
            <person name="Gladyshev V.N."/>
            <person name="Groth M."/>
            <person name="Guda C."/>
            <person name="Hadaegh A."/>
            <person name="Iglesias-Rodriguez M.D."/>
            <person name="Jenkins J."/>
            <person name="Jones B.M."/>
            <person name="Lawson T."/>
            <person name="Leese F."/>
            <person name="Lindquist E."/>
            <person name="Lobanov A."/>
            <person name="Lomsadze A."/>
            <person name="Malik S.B."/>
            <person name="Marsh M.E."/>
            <person name="Mackinder L."/>
            <person name="Mock T."/>
            <person name="Mueller-Roeber B."/>
            <person name="Pagarete A."/>
            <person name="Parker M."/>
            <person name="Probert I."/>
            <person name="Quesneville H."/>
            <person name="Raines C."/>
            <person name="Rensing S.A."/>
            <person name="Riano-Pachon D.M."/>
            <person name="Richier S."/>
            <person name="Rokitta S."/>
            <person name="Shiraiwa Y."/>
            <person name="Soanes D.M."/>
            <person name="van der Giezen M."/>
            <person name="Wahlund T.M."/>
            <person name="Williams B."/>
            <person name="Wilson W."/>
            <person name="Wolfe G."/>
            <person name="Wurch L.L."/>
        </authorList>
    </citation>
    <scope>NUCLEOTIDE SEQUENCE</scope>
</reference>
<name>A0A0D3JRZ1_EMIH1</name>
<evidence type="ECO:0000256" key="1">
    <source>
        <dbReference type="SAM" id="MobiDB-lite"/>
    </source>
</evidence>
<dbReference type="PaxDb" id="2903-EOD26276"/>
<dbReference type="HOGENOM" id="CLU_1247358_0_0_1"/>
<dbReference type="Proteomes" id="UP000013827">
    <property type="component" value="Unassembled WGS sequence"/>
</dbReference>
<feature type="region of interest" description="Disordered" evidence="1">
    <location>
        <begin position="194"/>
        <end position="222"/>
    </location>
</feature>
<dbReference type="EnsemblProtists" id="EOD26276">
    <property type="protein sequence ID" value="EOD26276"/>
    <property type="gene ID" value="EMIHUDRAFT_236745"/>
</dbReference>
<proteinExistence type="predicted"/>
<reference evidence="2" key="2">
    <citation type="submission" date="2024-10" db="UniProtKB">
        <authorList>
            <consortium name="EnsemblProtists"/>
        </authorList>
    </citation>
    <scope>IDENTIFICATION</scope>
</reference>
<evidence type="ECO:0000313" key="3">
    <source>
        <dbReference type="Proteomes" id="UP000013827"/>
    </source>
</evidence>
<evidence type="ECO:0000313" key="2">
    <source>
        <dbReference type="EnsemblProtists" id="EOD26276"/>
    </source>
</evidence>
<dbReference type="AlphaFoldDB" id="A0A0D3JRZ1"/>
<dbReference type="GeneID" id="17271824"/>
<protein>
    <submittedName>
        <fullName evidence="2">Uncharacterized protein</fullName>
    </submittedName>
</protein>
<organism evidence="2 3">
    <name type="scientific">Emiliania huxleyi (strain CCMP1516)</name>
    <dbReference type="NCBI Taxonomy" id="280463"/>
    <lineage>
        <taxon>Eukaryota</taxon>
        <taxon>Haptista</taxon>
        <taxon>Haptophyta</taxon>
        <taxon>Prymnesiophyceae</taxon>
        <taxon>Isochrysidales</taxon>
        <taxon>Noelaerhabdaceae</taxon>
        <taxon>Emiliania</taxon>
    </lineage>
</organism>
<accession>A0A0D3JRZ1</accession>
<dbReference type="RefSeq" id="XP_005778705.1">
    <property type="nucleotide sequence ID" value="XM_005778648.1"/>
</dbReference>
<keyword evidence="3" id="KW-1185">Reference proteome</keyword>
<dbReference type="KEGG" id="ehx:EMIHUDRAFT_236745"/>